<dbReference type="AlphaFoldDB" id="A0A448YMG0"/>
<keyword evidence="5 7" id="KW-0653">Protein transport</keyword>
<evidence type="ECO:0000256" key="9">
    <source>
        <dbReference type="SAM" id="MobiDB-lite"/>
    </source>
</evidence>
<dbReference type="SUPFAM" id="SSF54495">
    <property type="entry name" value="UBC-like"/>
    <property type="match status" value="1"/>
</dbReference>
<gene>
    <name evidence="12" type="ORF">BRENAR_LOCUS2854</name>
</gene>
<evidence type="ECO:0000256" key="6">
    <source>
        <dbReference type="ARBA" id="ARBA00023054"/>
    </source>
</evidence>
<dbReference type="PROSITE" id="PS51322">
    <property type="entry name" value="UEV"/>
    <property type="match status" value="1"/>
</dbReference>
<evidence type="ECO:0000256" key="5">
    <source>
        <dbReference type="ARBA" id="ARBA00022927"/>
    </source>
</evidence>
<dbReference type="InterPro" id="IPR016135">
    <property type="entry name" value="UBQ-conjugating_enzyme/RWD"/>
</dbReference>
<evidence type="ECO:0000313" key="13">
    <source>
        <dbReference type="Proteomes" id="UP000290900"/>
    </source>
</evidence>
<dbReference type="InterPro" id="IPR052070">
    <property type="entry name" value="ESCRT-I_UEV_domain"/>
</dbReference>
<dbReference type="CDD" id="cd11685">
    <property type="entry name" value="UEV_TSG101-like"/>
    <property type="match status" value="1"/>
</dbReference>
<dbReference type="GO" id="GO:0006886">
    <property type="term" value="P:intracellular protein transport"/>
    <property type="evidence" value="ECO:0007669"/>
    <property type="project" value="UniProtKB-ARBA"/>
</dbReference>
<comment type="similarity">
    <text evidence="2">Belongs to the ubiquitin-conjugating enzyme family. UEV subfamily.</text>
</comment>
<dbReference type="FunCoup" id="A0A448YMG0">
    <property type="interactions" value="588"/>
</dbReference>
<evidence type="ECO:0000259" key="10">
    <source>
        <dbReference type="PROSITE" id="PS51312"/>
    </source>
</evidence>
<feature type="compositionally biased region" description="Pro residues" evidence="9">
    <location>
        <begin position="207"/>
        <end position="218"/>
    </location>
</feature>
<evidence type="ECO:0000313" key="12">
    <source>
        <dbReference type="EMBL" id="VEU22122.1"/>
    </source>
</evidence>
<keyword evidence="3 7" id="KW-0813">Transport</keyword>
<feature type="compositionally biased region" description="Low complexity" evidence="9">
    <location>
        <begin position="167"/>
        <end position="181"/>
    </location>
</feature>
<feature type="coiled-coil region" evidence="8">
    <location>
        <begin position="314"/>
        <end position="341"/>
    </location>
</feature>
<evidence type="ECO:0000256" key="7">
    <source>
        <dbReference type="PROSITE-ProRule" id="PRU00644"/>
    </source>
</evidence>
<dbReference type="GO" id="GO:0043130">
    <property type="term" value="F:ubiquitin binding"/>
    <property type="evidence" value="ECO:0007669"/>
    <property type="project" value="TreeGrafter"/>
</dbReference>
<dbReference type="InterPro" id="IPR017916">
    <property type="entry name" value="SB_dom"/>
</dbReference>
<dbReference type="GO" id="GO:0000813">
    <property type="term" value="C:ESCRT I complex"/>
    <property type="evidence" value="ECO:0007669"/>
    <property type="project" value="TreeGrafter"/>
</dbReference>
<dbReference type="GO" id="GO:0043162">
    <property type="term" value="P:ubiquitin-dependent protein catabolic process via the multivesicular body sorting pathway"/>
    <property type="evidence" value="ECO:0007669"/>
    <property type="project" value="UniProtKB-ARBA"/>
</dbReference>
<feature type="domain" description="UEV" evidence="11">
    <location>
        <begin position="7"/>
        <end position="162"/>
    </location>
</feature>
<dbReference type="Proteomes" id="UP000290900">
    <property type="component" value="Unassembled WGS sequence"/>
</dbReference>
<protein>
    <submittedName>
        <fullName evidence="12">DEKNAAC103106</fullName>
    </submittedName>
</protein>
<accession>A0A448YMG0</accession>
<keyword evidence="13" id="KW-1185">Reference proteome</keyword>
<keyword evidence="4" id="KW-0967">Endosome</keyword>
<dbReference type="SUPFAM" id="SSF140111">
    <property type="entry name" value="Endosomal sorting complex assembly domain"/>
    <property type="match status" value="1"/>
</dbReference>
<dbReference type="Pfam" id="PF05743">
    <property type="entry name" value="UEV"/>
    <property type="match status" value="1"/>
</dbReference>
<dbReference type="EMBL" id="CAACVR010000018">
    <property type="protein sequence ID" value="VEU22122.1"/>
    <property type="molecule type" value="Genomic_DNA"/>
</dbReference>
<evidence type="ECO:0000256" key="8">
    <source>
        <dbReference type="SAM" id="Coils"/>
    </source>
</evidence>
<dbReference type="OrthoDB" id="306304at2759"/>
<dbReference type="PANTHER" id="PTHR23306:SF3">
    <property type="entry name" value="TUMOR SUPPRESSOR PROTEIN 101"/>
    <property type="match status" value="1"/>
</dbReference>
<evidence type="ECO:0000256" key="4">
    <source>
        <dbReference type="ARBA" id="ARBA00022753"/>
    </source>
</evidence>
<dbReference type="Gene3D" id="3.10.110.10">
    <property type="entry name" value="Ubiquitin Conjugating Enzyme"/>
    <property type="match status" value="1"/>
</dbReference>
<feature type="compositionally biased region" description="Pro residues" evidence="9">
    <location>
        <begin position="183"/>
        <end position="198"/>
    </location>
</feature>
<dbReference type="Pfam" id="PF09454">
    <property type="entry name" value="Vps23_core"/>
    <property type="match status" value="1"/>
</dbReference>
<evidence type="ECO:0000256" key="1">
    <source>
        <dbReference type="ARBA" id="ARBA00004177"/>
    </source>
</evidence>
<dbReference type="PROSITE" id="PS51312">
    <property type="entry name" value="SB"/>
    <property type="match status" value="1"/>
</dbReference>
<dbReference type="PANTHER" id="PTHR23306">
    <property type="entry name" value="TUMOR SUSCEPTIBILITY GENE 101 PROTEIN-RELATED"/>
    <property type="match status" value="1"/>
</dbReference>
<evidence type="ECO:0000256" key="2">
    <source>
        <dbReference type="ARBA" id="ARBA00009594"/>
    </source>
</evidence>
<dbReference type="InParanoid" id="A0A448YMG0"/>
<dbReference type="Gene3D" id="6.10.140.820">
    <property type="match status" value="1"/>
</dbReference>
<evidence type="ECO:0000259" key="11">
    <source>
        <dbReference type="PROSITE" id="PS51322"/>
    </source>
</evidence>
<evidence type="ECO:0000256" key="3">
    <source>
        <dbReference type="ARBA" id="ARBA00022448"/>
    </source>
</evidence>
<dbReference type="STRING" id="13370.A0A448YMG0"/>
<organism evidence="12 13">
    <name type="scientific">Brettanomyces naardenensis</name>
    <name type="common">Yeast</name>
    <dbReference type="NCBI Taxonomy" id="13370"/>
    <lineage>
        <taxon>Eukaryota</taxon>
        <taxon>Fungi</taxon>
        <taxon>Dikarya</taxon>
        <taxon>Ascomycota</taxon>
        <taxon>Saccharomycotina</taxon>
        <taxon>Pichiomycetes</taxon>
        <taxon>Pichiales</taxon>
        <taxon>Pichiaceae</taxon>
        <taxon>Brettanomyces</taxon>
    </lineage>
</organism>
<keyword evidence="6 8" id="KW-0175">Coiled coil</keyword>
<dbReference type="InterPro" id="IPR008883">
    <property type="entry name" value="UEV_N"/>
</dbReference>
<name>A0A448YMG0_BRENA</name>
<reference evidence="12 13" key="1">
    <citation type="submission" date="2018-12" db="EMBL/GenBank/DDBJ databases">
        <authorList>
            <person name="Tiukova I."/>
            <person name="Dainat J."/>
        </authorList>
    </citation>
    <scope>NUCLEOTIDE SEQUENCE [LARGE SCALE GENOMIC DNA]</scope>
</reference>
<sequence>MHKLPDQLLQWLYRVLQPEYSNPVLTYQDTSLILLCYSFFKVRTAVYTNESGTSKLLVKIYGDLNLHSNGITVSIDLWIPSEYPQNPPIIYVRSALTSDVLSPSNYIDHSGKFYHPFLSSWTGNYGADTSNDGIRPNDNRLLRLVGILIQCFENHPPRKLEGGQDESGNSPASGSPASGSPGPRGPQGPPIPPAPTVPTVPTKSTPRIPPVPPRPSPHPDTAIDQSLLPRLSRLRLLEEETTNVQSSPPPLLPANPSNLQLVDSIRKTLNESVKYELFDELPLTELVQTQNRLLQSTEAEFNTTSYLDYFERKIDENRRLLVSKQNQLDRLDSELDRDLNEVLPKFDECLIAETPVFNQLYRLVTTVEAITDLMYHLDKLHDKGKIKFDRYLKVIRQLAREQCLLKQHVAKLVEVCGLEPSG</sequence>
<comment type="subcellular location">
    <subcellularLocation>
        <location evidence="1">Endosome</location>
    </subcellularLocation>
</comment>
<dbReference type="InterPro" id="IPR037202">
    <property type="entry name" value="ESCRT_assembly_dom"/>
</dbReference>
<dbReference type="GO" id="GO:0072666">
    <property type="term" value="P:establishment of protein localization to vacuole"/>
    <property type="evidence" value="ECO:0007669"/>
    <property type="project" value="UniProtKB-ARBA"/>
</dbReference>
<feature type="region of interest" description="Disordered" evidence="9">
    <location>
        <begin position="156"/>
        <end position="225"/>
    </location>
</feature>
<proteinExistence type="inferred from homology"/>
<feature type="domain" description="SB" evidence="10">
    <location>
        <begin position="354"/>
        <end position="422"/>
    </location>
</feature>